<keyword evidence="3" id="KW-1185">Reference proteome</keyword>
<evidence type="ECO:0000313" key="3">
    <source>
        <dbReference type="Proteomes" id="UP000005408"/>
    </source>
</evidence>
<sequence length="393" mass="44912">MADVTYRDKNGKFISKKRAKKLQDFQKFYSFNVKIQDEITDHNYSKPVNKLENKEEIHEDFLVSKSETKINDNNEYLLGRRVVDIHHMADQMVYEQCGTLIHLRDIISEKNYGLASVFTMLCRSCHTIRKISSGKRDGCGGFEINYKVTIGMINSGMGPRHVNTFLTACDIPPINHKTIAKKENIIGQVIEEEAKKSCARSLEEEIQSSNTLECSYDAGWQTRGTGWNYNSISGKYSSVRSSSVCDRLKLSEIMNISSFTNENIATKWKELKSQSSVIPYLVRCFMYALAKANTSDDVHEGLSQIVPHIFGEHKLCSDDWCSFSRDSSNFRFKHLPNGQPLKEEGLRHALEEMVEMYKKRADQLVEMGSTQGNENFNFIVSSKAPKNRLVYSI</sequence>
<evidence type="ECO:0000313" key="2">
    <source>
        <dbReference type="EnsemblMetazoa" id="G7496.1:cds"/>
    </source>
</evidence>
<dbReference type="Proteomes" id="UP000005408">
    <property type="component" value="Unassembled WGS sequence"/>
</dbReference>
<proteinExistence type="predicted"/>
<feature type="domain" description="Mutator-like transposase" evidence="1">
    <location>
        <begin position="79"/>
        <end position="238"/>
    </location>
</feature>
<dbReference type="InterPro" id="IPR049012">
    <property type="entry name" value="Mutator_transp_dom"/>
</dbReference>
<organism evidence="2 3">
    <name type="scientific">Magallana gigas</name>
    <name type="common">Pacific oyster</name>
    <name type="synonym">Crassostrea gigas</name>
    <dbReference type="NCBI Taxonomy" id="29159"/>
    <lineage>
        <taxon>Eukaryota</taxon>
        <taxon>Metazoa</taxon>
        <taxon>Spiralia</taxon>
        <taxon>Lophotrochozoa</taxon>
        <taxon>Mollusca</taxon>
        <taxon>Bivalvia</taxon>
        <taxon>Autobranchia</taxon>
        <taxon>Pteriomorphia</taxon>
        <taxon>Ostreida</taxon>
        <taxon>Ostreoidea</taxon>
        <taxon>Ostreidae</taxon>
        <taxon>Magallana</taxon>
    </lineage>
</organism>
<protein>
    <recommendedName>
        <fullName evidence="1">Mutator-like transposase domain-containing protein</fullName>
    </recommendedName>
</protein>
<evidence type="ECO:0000259" key="1">
    <source>
        <dbReference type="Pfam" id="PF20700"/>
    </source>
</evidence>
<dbReference type="EnsemblMetazoa" id="G7496.1">
    <property type="protein sequence ID" value="G7496.1:cds"/>
    <property type="gene ID" value="G7496"/>
</dbReference>
<dbReference type="AlphaFoldDB" id="A0A8W8NVC2"/>
<reference evidence="2" key="1">
    <citation type="submission" date="2022-08" db="UniProtKB">
        <authorList>
            <consortium name="EnsemblMetazoa"/>
        </authorList>
    </citation>
    <scope>IDENTIFICATION</scope>
    <source>
        <strain evidence="2">05x7-T-G4-1.051#20</strain>
    </source>
</reference>
<dbReference type="Pfam" id="PF20700">
    <property type="entry name" value="Mutator"/>
    <property type="match status" value="2"/>
</dbReference>
<accession>A0A8W8NVC2</accession>
<name>A0A8W8NVC2_MAGGI</name>
<feature type="domain" description="Mutator-like transposase" evidence="1">
    <location>
        <begin position="252"/>
        <end position="321"/>
    </location>
</feature>